<dbReference type="AlphaFoldDB" id="A0AAW6HQZ3"/>
<feature type="domain" description="HD" evidence="7">
    <location>
        <begin position="354"/>
        <end position="459"/>
    </location>
</feature>
<dbReference type="EMBL" id="JAJHZM010000012">
    <property type="protein sequence ID" value="MDC4182071.1"/>
    <property type="molecule type" value="Genomic_DNA"/>
</dbReference>
<dbReference type="InterPro" id="IPR003607">
    <property type="entry name" value="HD/PDEase_dom"/>
</dbReference>
<evidence type="ECO:0000256" key="4">
    <source>
        <dbReference type="ARBA" id="ARBA00022884"/>
    </source>
</evidence>
<sequence length="592" mass="69014">MTNISLDLMYLIVALLTALALLLFIFILLKFFEFRFLKETENHQRELENEIIKINKQDELKEKLNEHYLFQDDRKMISKKEFKEIKNFFISVLSEKILIEERNNQLNEEIKDKRRENSLLKKRIDSKKIEEKIAMLKEMKINEEEARKFILDEYRIYVRNDLEQMIKEEEKRANVRKNEIANEINKILINAMNSTELLAKTVRVTTKRTINYQYNSGDSEKDQKVTNDFYSKLIGKDGKTKAYIETLYGIKLDIDSANKKISLSCFNAIKLTIAERAINKIISIIGDDKIHYLTDDLIKKCYYETLNEFTAETKKIGEEVLQELDLYDSKLLPNKDICEYIGRLKFRGSNTQMVLEHSIETAQLAANIASQLGLNVEKAKLCGLLHDIGKSINHEENWKKLKYSTGNHVAAGVAIAKYFDLDIDIIDAINCHHGNPKLYEKSKNFYAKITQIADKISASRPGARYKDGDDDEKRADFMTDLLNKHKHDQGIANYKILKNGFDIQIMIQPNISDQDFKQLILDIKKDIQNHHELSKYSIKLTCIRNLTVVENTKSFASISLQKSNDYAKRFKDADEDDDLEYDEELKTTQFID</sequence>
<dbReference type="InterPro" id="IPR006675">
    <property type="entry name" value="HDIG_dom"/>
</dbReference>
<dbReference type="PROSITE" id="PS51831">
    <property type="entry name" value="HD"/>
    <property type="match status" value="1"/>
</dbReference>
<dbReference type="InterPro" id="IPR036612">
    <property type="entry name" value="KH_dom_type_1_sf"/>
</dbReference>
<dbReference type="CDD" id="cd00077">
    <property type="entry name" value="HDc"/>
    <property type="match status" value="1"/>
</dbReference>
<dbReference type="GO" id="GO:0016787">
    <property type="term" value="F:hydrolase activity"/>
    <property type="evidence" value="ECO:0007669"/>
    <property type="project" value="UniProtKB-KW"/>
</dbReference>
<dbReference type="Proteomes" id="UP001216384">
    <property type="component" value="Unassembled WGS sequence"/>
</dbReference>
<dbReference type="PANTHER" id="PTHR33525">
    <property type="match status" value="1"/>
</dbReference>
<keyword evidence="6" id="KW-0175">Coiled coil</keyword>
<dbReference type="GO" id="GO:0006402">
    <property type="term" value="P:mRNA catabolic process"/>
    <property type="evidence" value="ECO:0007669"/>
    <property type="project" value="UniProtKB-UniRule"/>
</dbReference>
<dbReference type="HAMAP" id="MF_00335">
    <property type="entry name" value="RNase_Y"/>
    <property type="match status" value="1"/>
</dbReference>
<dbReference type="EC" id="3.1.-.-" evidence="5"/>
<accession>A0AAW6HQZ3</accession>
<keyword evidence="1 5" id="KW-0540">Nuclease</keyword>
<keyword evidence="5" id="KW-0472">Membrane</keyword>
<proteinExistence type="inferred from homology"/>
<evidence type="ECO:0000259" key="7">
    <source>
        <dbReference type="PROSITE" id="PS51831"/>
    </source>
</evidence>
<feature type="coiled-coil region" evidence="6">
    <location>
        <begin position="96"/>
        <end position="186"/>
    </location>
</feature>
<comment type="caution">
    <text evidence="9">The sequence shown here is derived from an EMBL/GenBank/DDBJ whole genome shotgun (WGS) entry which is preliminary data.</text>
</comment>
<evidence type="ECO:0000256" key="5">
    <source>
        <dbReference type="HAMAP-Rule" id="MF_00335"/>
    </source>
</evidence>
<comment type="function">
    <text evidence="5">Endoribonuclease that initiates mRNA decay.</text>
</comment>
<dbReference type="GO" id="GO:0004521">
    <property type="term" value="F:RNA endonuclease activity"/>
    <property type="evidence" value="ECO:0007669"/>
    <property type="project" value="UniProtKB-UniRule"/>
</dbReference>
<evidence type="ECO:0000313" key="9">
    <source>
        <dbReference type="EMBL" id="MDC4183518.1"/>
    </source>
</evidence>
<name>A0AAW6HQZ3_9MOLU</name>
<evidence type="ECO:0000313" key="10">
    <source>
        <dbReference type="Proteomes" id="UP001216384"/>
    </source>
</evidence>
<evidence type="ECO:0000256" key="6">
    <source>
        <dbReference type="SAM" id="Coils"/>
    </source>
</evidence>
<keyword evidence="11" id="KW-1185">Reference proteome</keyword>
<evidence type="ECO:0000256" key="2">
    <source>
        <dbReference type="ARBA" id="ARBA00022759"/>
    </source>
</evidence>
<dbReference type="SMART" id="SM00471">
    <property type="entry name" value="HDc"/>
    <property type="match status" value="1"/>
</dbReference>
<protein>
    <recommendedName>
        <fullName evidence="5">Ribonuclease Y</fullName>
        <shortName evidence="5">RNase Y</shortName>
        <ecNumber evidence="5">3.1.-.-</ecNumber>
    </recommendedName>
</protein>
<dbReference type="Gene3D" id="1.10.3210.10">
    <property type="entry name" value="Hypothetical protein af1432"/>
    <property type="match status" value="1"/>
</dbReference>
<dbReference type="GO" id="GO:0003723">
    <property type="term" value="F:RNA binding"/>
    <property type="evidence" value="ECO:0007669"/>
    <property type="project" value="UniProtKB-UniRule"/>
</dbReference>
<keyword evidence="5" id="KW-1133">Transmembrane helix</keyword>
<keyword evidence="2 5" id="KW-0255">Endonuclease</keyword>
<keyword evidence="5" id="KW-1003">Cell membrane</keyword>
<dbReference type="RefSeq" id="WP_255034370.1">
    <property type="nucleotide sequence ID" value="NZ_CP101414.1"/>
</dbReference>
<dbReference type="EMBL" id="JAJHZP010000014">
    <property type="protein sequence ID" value="MDC4183518.1"/>
    <property type="molecule type" value="Genomic_DNA"/>
</dbReference>
<keyword evidence="4 5" id="KW-0694">RNA-binding</keyword>
<dbReference type="InterPro" id="IPR017705">
    <property type="entry name" value="Ribonuclease_Y"/>
</dbReference>
<dbReference type="SMART" id="SM00322">
    <property type="entry name" value="KH"/>
    <property type="match status" value="1"/>
</dbReference>
<evidence type="ECO:0000256" key="3">
    <source>
        <dbReference type="ARBA" id="ARBA00022801"/>
    </source>
</evidence>
<evidence type="ECO:0000313" key="11">
    <source>
        <dbReference type="Proteomes" id="UP001220940"/>
    </source>
</evidence>
<organism evidence="9 10">
    <name type="scientific">Mycoplasma bradburyae</name>
    <dbReference type="NCBI Taxonomy" id="2963128"/>
    <lineage>
        <taxon>Bacteria</taxon>
        <taxon>Bacillati</taxon>
        <taxon>Mycoplasmatota</taxon>
        <taxon>Mollicutes</taxon>
        <taxon>Mycoplasmataceae</taxon>
        <taxon>Mycoplasma</taxon>
    </lineage>
</organism>
<dbReference type="Pfam" id="PF01966">
    <property type="entry name" value="HD"/>
    <property type="match status" value="1"/>
</dbReference>
<keyword evidence="3 5" id="KW-0378">Hydrolase</keyword>
<evidence type="ECO:0000313" key="8">
    <source>
        <dbReference type="EMBL" id="MDC4182071.1"/>
    </source>
</evidence>
<dbReference type="PANTHER" id="PTHR33525:SF3">
    <property type="entry name" value="RIBONUCLEASE Y"/>
    <property type="match status" value="1"/>
</dbReference>
<dbReference type="InterPro" id="IPR052340">
    <property type="entry name" value="RNase_Y/CdgJ"/>
</dbReference>
<dbReference type="InterPro" id="IPR004087">
    <property type="entry name" value="KH_dom"/>
</dbReference>
<dbReference type="GO" id="GO:0005886">
    <property type="term" value="C:plasma membrane"/>
    <property type="evidence" value="ECO:0007669"/>
    <property type="project" value="UniProtKB-SubCell"/>
</dbReference>
<dbReference type="Proteomes" id="UP001220940">
    <property type="component" value="Unassembled WGS sequence"/>
</dbReference>
<gene>
    <name evidence="5" type="primary">rny</name>
    <name evidence="8" type="ORF">LNO68_02595</name>
    <name evidence="9" type="ORF">LNO71_02540</name>
</gene>
<evidence type="ECO:0000256" key="1">
    <source>
        <dbReference type="ARBA" id="ARBA00022722"/>
    </source>
</evidence>
<comment type="subcellular location">
    <subcellularLocation>
        <location evidence="5">Cell membrane</location>
        <topology evidence="5">Single-pass membrane protein</topology>
    </subcellularLocation>
</comment>
<feature type="transmembrane region" description="Helical" evidence="5">
    <location>
        <begin position="6"/>
        <end position="29"/>
    </location>
</feature>
<comment type="similarity">
    <text evidence="5">Belongs to the RNase Y family.</text>
</comment>
<dbReference type="NCBIfam" id="TIGR00277">
    <property type="entry name" value="HDIG"/>
    <property type="match status" value="1"/>
</dbReference>
<keyword evidence="5" id="KW-0812">Transmembrane</keyword>
<dbReference type="SUPFAM" id="SSF54791">
    <property type="entry name" value="Eukaryotic type KH-domain (KH-domain type I)"/>
    <property type="match status" value="1"/>
</dbReference>
<reference evidence="9 11" key="1">
    <citation type="submission" date="2021-11" db="EMBL/GenBank/DDBJ databases">
        <title>Description of Mycoplasma bradburyaesp. nov.from sea birds: a tribute to a great mycoplasmologist.</title>
        <authorList>
            <person name="Ramirez A.S."/>
            <person name="Poveda C."/>
            <person name="Suarez-Perez A."/>
            <person name="Rosales R.S."/>
            <person name="Dijkman R."/>
            <person name="Feberwee A."/>
            <person name="Spergser J."/>
            <person name="Szostak M.P."/>
            <person name="Ressel L."/>
            <person name="Calabuig P."/>
            <person name="Catania S."/>
            <person name="Gobbo F."/>
            <person name="Timofte D."/>
            <person name="Poveda J.B."/>
        </authorList>
    </citation>
    <scope>NUCLEOTIDE SEQUENCE</scope>
    <source>
        <strain evidence="8 11">T158</strain>
        <strain evidence="9">T264</strain>
    </source>
</reference>
<dbReference type="SUPFAM" id="SSF109604">
    <property type="entry name" value="HD-domain/PDEase-like"/>
    <property type="match status" value="1"/>
</dbReference>
<dbReference type="InterPro" id="IPR006674">
    <property type="entry name" value="HD_domain"/>
</dbReference>